<evidence type="ECO:0000256" key="1">
    <source>
        <dbReference type="SAM" id="SignalP"/>
    </source>
</evidence>
<protein>
    <recommendedName>
        <fullName evidence="4">UrcA family protein</fullName>
    </recommendedName>
</protein>
<evidence type="ECO:0008006" key="4">
    <source>
        <dbReference type="Google" id="ProtNLM"/>
    </source>
</evidence>
<reference evidence="2 3" key="1">
    <citation type="submission" date="2020-03" db="EMBL/GenBank/DDBJ databases">
        <title>Genomic Encyclopedia of Type Strains, Phase IV (KMG-IV): sequencing the most valuable type-strain genomes for metagenomic binning, comparative biology and taxonomic classification.</title>
        <authorList>
            <person name="Goeker M."/>
        </authorList>
    </citation>
    <scope>NUCLEOTIDE SEQUENCE [LARGE SCALE GENOMIC DNA]</scope>
    <source>
        <strain evidence="2 3">DSM 21299</strain>
    </source>
</reference>
<keyword evidence="1" id="KW-0732">Signal</keyword>
<dbReference type="AlphaFoldDB" id="A0A846M5Q8"/>
<dbReference type="RefSeq" id="WP_167303105.1">
    <property type="nucleotide sequence ID" value="NZ_JAASQR010000002.1"/>
</dbReference>
<dbReference type="PROSITE" id="PS51318">
    <property type="entry name" value="TAT"/>
    <property type="match status" value="1"/>
</dbReference>
<feature type="signal peptide" evidence="1">
    <location>
        <begin position="1"/>
        <end position="26"/>
    </location>
</feature>
<feature type="chain" id="PRO_5032986410" description="UrcA family protein" evidence="1">
    <location>
        <begin position="27"/>
        <end position="111"/>
    </location>
</feature>
<keyword evidence="3" id="KW-1185">Reference proteome</keyword>
<gene>
    <name evidence="2" type="ORF">FHS54_001454</name>
</gene>
<proteinExistence type="predicted"/>
<sequence length="111" mass="11922">MTDRRSLIAGLALAPIVFAMPRAAHASTSAWDMAMSEYLVARKASDASPFSDELCDAMVEAESKLLALPGPHIRAVEWKLSCLQDIAEGCVITPEAIGRVLADVRRLVARG</sequence>
<dbReference type="EMBL" id="JAASQR010000002">
    <property type="protein sequence ID" value="NIJ16488.1"/>
    <property type="molecule type" value="Genomic_DNA"/>
</dbReference>
<dbReference type="InterPro" id="IPR006311">
    <property type="entry name" value="TAT_signal"/>
</dbReference>
<evidence type="ECO:0000313" key="3">
    <source>
        <dbReference type="Proteomes" id="UP000576821"/>
    </source>
</evidence>
<comment type="caution">
    <text evidence="2">The sequence shown here is derived from an EMBL/GenBank/DDBJ whole genome shotgun (WGS) entry which is preliminary data.</text>
</comment>
<evidence type="ECO:0000313" key="2">
    <source>
        <dbReference type="EMBL" id="NIJ16488.1"/>
    </source>
</evidence>
<name>A0A846M5Q8_9SPHN</name>
<organism evidence="2 3">
    <name type="scientific">Sphingobium vermicomposti</name>
    <dbReference type="NCBI Taxonomy" id="529005"/>
    <lineage>
        <taxon>Bacteria</taxon>
        <taxon>Pseudomonadati</taxon>
        <taxon>Pseudomonadota</taxon>
        <taxon>Alphaproteobacteria</taxon>
        <taxon>Sphingomonadales</taxon>
        <taxon>Sphingomonadaceae</taxon>
        <taxon>Sphingobium</taxon>
    </lineage>
</organism>
<dbReference type="Proteomes" id="UP000576821">
    <property type="component" value="Unassembled WGS sequence"/>
</dbReference>
<accession>A0A846M5Q8</accession>